<dbReference type="Gene3D" id="3.30.2010.10">
    <property type="entry name" value="Metalloproteases ('zincins'), catalytic domain"/>
    <property type="match status" value="1"/>
</dbReference>
<dbReference type="PANTHER" id="PTHR34978">
    <property type="entry name" value="POSSIBLE SENSOR-TRANSDUCER PROTEIN BLAR"/>
    <property type="match status" value="1"/>
</dbReference>
<comment type="caution">
    <text evidence="3">The sequence shown here is derived from an EMBL/GenBank/DDBJ whole genome shotgun (WGS) entry which is preliminary data.</text>
</comment>
<dbReference type="InterPro" id="IPR008756">
    <property type="entry name" value="Peptidase_M56"/>
</dbReference>
<feature type="transmembrane region" description="Helical" evidence="1">
    <location>
        <begin position="238"/>
        <end position="260"/>
    </location>
</feature>
<dbReference type="Proteomes" id="UP000317977">
    <property type="component" value="Unassembled WGS sequence"/>
</dbReference>
<dbReference type="RefSeq" id="WP_146536648.1">
    <property type="nucleotide sequence ID" value="NZ_SJPX01000005.1"/>
</dbReference>
<dbReference type="Pfam" id="PF05569">
    <property type="entry name" value="Peptidase_M56"/>
    <property type="match status" value="1"/>
</dbReference>
<name>A0A5C6EGY9_9BACT</name>
<keyword evidence="1" id="KW-0472">Membrane</keyword>
<dbReference type="PANTHER" id="PTHR34978:SF3">
    <property type="entry name" value="SLR0241 PROTEIN"/>
    <property type="match status" value="1"/>
</dbReference>
<dbReference type="CDD" id="cd07341">
    <property type="entry name" value="M56_BlaR1_MecR1_like"/>
    <property type="match status" value="1"/>
</dbReference>
<keyword evidence="1" id="KW-0812">Transmembrane</keyword>
<dbReference type="EMBL" id="SJPX01000005">
    <property type="protein sequence ID" value="TWU48262.1"/>
    <property type="molecule type" value="Genomic_DNA"/>
</dbReference>
<keyword evidence="1" id="KW-1133">Transmembrane helix</keyword>
<evidence type="ECO:0000313" key="3">
    <source>
        <dbReference type="EMBL" id="TWU48262.1"/>
    </source>
</evidence>
<accession>A0A5C6EGY9</accession>
<keyword evidence="4" id="KW-1185">Reference proteome</keyword>
<organism evidence="3 4">
    <name type="scientific">Rubripirellula reticaptiva</name>
    <dbReference type="NCBI Taxonomy" id="2528013"/>
    <lineage>
        <taxon>Bacteria</taxon>
        <taxon>Pseudomonadati</taxon>
        <taxon>Planctomycetota</taxon>
        <taxon>Planctomycetia</taxon>
        <taxon>Pirellulales</taxon>
        <taxon>Pirellulaceae</taxon>
        <taxon>Rubripirellula</taxon>
    </lineage>
</organism>
<feature type="domain" description="Peptidase M56" evidence="2">
    <location>
        <begin position="21"/>
        <end position="324"/>
    </location>
</feature>
<feature type="transmembrane region" description="Helical" evidence="1">
    <location>
        <begin position="22"/>
        <end position="43"/>
    </location>
</feature>
<evidence type="ECO:0000256" key="1">
    <source>
        <dbReference type="SAM" id="Phobius"/>
    </source>
</evidence>
<dbReference type="AlphaFoldDB" id="A0A5C6EGY9"/>
<sequence length="725" mass="78839">MITIAETIISALTRASWQGGSAFVVALVLLSIVERLASVPAWAQHWVWRIVSMKFLIAMITIPTITLAVLPALEVKTVNRIELLNQIKTPAFDQVSGTTSRESQIFTESPLSPAASRVVFADAEDFGWRWQSVAATLWGAGVLVSLSVFAMQMTQTYRLPCQPIESDFLNDENRRLADQFGLKNEPALTMSASVTGPLLAGPVHPKIVISESVIQSASDDEIRCVLAHEMAHARRRDLWWNLLPAMVQAVFWFHPLAWWLHRNHRNTAEMACDELAVRQTHISVVDYANSLLEVAIQAGSSQRFANHVGHVAVFRSSDSLRKRLLAMKTLSFGSARRVKTTVAMLSVTAVLFLIPVNAVNRPAIAQTSNSADEVGDEQANAPKNFAKEAAAAEAKELAFGKNMGFEKVSDRGVAIGWGGGGKDYELTVDANEAHAGKTCGRLSSVAGGTFGTYTQCMGTDGLVGKRIEYRGSLKSDLDGNGGLWMRVDGDDKVLSFDNMGDRRIQGKTKWSEYRIVLDVPAEANNICFGFLMTGKGDLWGDAFSIRVLDPVGQGDDVTAEPPESPTMPKAATNLDFETPHRSAPNFPAGWGGGGQGYELVLDTKIKHSGQSSGRIERTKNNGNFGTYTQMLVADPYRGKKLRLTGFLKTKSVSSSGIWMRIDGPGNQSLGFDNMQDRAVKGTTDWAEQTIELDVPESATAIAIGFLLIGDGTVWGDDLELSVVAD</sequence>
<feature type="transmembrane region" description="Helical" evidence="1">
    <location>
        <begin position="55"/>
        <end position="73"/>
    </location>
</feature>
<feature type="transmembrane region" description="Helical" evidence="1">
    <location>
        <begin position="130"/>
        <end position="150"/>
    </location>
</feature>
<dbReference type="OrthoDB" id="291597at2"/>
<evidence type="ECO:0000313" key="4">
    <source>
        <dbReference type="Proteomes" id="UP000317977"/>
    </source>
</evidence>
<dbReference type="InterPro" id="IPR052173">
    <property type="entry name" value="Beta-lactam_resp_regulator"/>
</dbReference>
<protein>
    <submittedName>
        <fullName evidence="3">Regulatory protein BlaR1</fullName>
    </submittedName>
</protein>
<gene>
    <name evidence="3" type="primary">blaR1_5</name>
    <name evidence="3" type="ORF">Poly59_51080</name>
</gene>
<dbReference type="Gene3D" id="2.60.120.260">
    <property type="entry name" value="Galactose-binding domain-like"/>
    <property type="match status" value="2"/>
</dbReference>
<reference evidence="3 4" key="1">
    <citation type="submission" date="2019-02" db="EMBL/GenBank/DDBJ databases">
        <title>Deep-cultivation of Planctomycetes and their phenomic and genomic characterization uncovers novel biology.</title>
        <authorList>
            <person name="Wiegand S."/>
            <person name="Jogler M."/>
            <person name="Boedeker C."/>
            <person name="Pinto D."/>
            <person name="Vollmers J."/>
            <person name="Rivas-Marin E."/>
            <person name="Kohn T."/>
            <person name="Peeters S.H."/>
            <person name="Heuer A."/>
            <person name="Rast P."/>
            <person name="Oberbeckmann S."/>
            <person name="Bunk B."/>
            <person name="Jeske O."/>
            <person name="Meyerdierks A."/>
            <person name="Storesund J.E."/>
            <person name="Kallscheuer N."/>
            <person name="Luecker S."/>
            <person name="Lage O.M."/>
            <person name="Pohl T."/>
            <person name="Merkel B.J."/>
            <person name="Hornburger P."/>
            <person name="Mueller R.-W."/>
            <person name="Bruemmer F."/>
            <person name="Labrenz M."/>
            <person name="Spormann A.M."/>
            <person name="Op Den Camp H."/>
            <person name="Overmann J."/>
            <person name="Amann R."/>
            <person name="Jetten M.S.M."/>
            <person name="Mascher T."/>
            <person name="Medema M.H."/>
            <person name="Devos D.P."/>
            <person name="Kaster A.-K."/>
            <person name="Ovreas L."/>
            <person name="Rohde M."/>
            <person name="Galperin M.Y."/>
            <person name="Jogler C."/>
        </authorList>
    </citation>
    <scope>NUCLEOTIDE SEQUENCE [LARGE SCALE GENOMIC DNA]</scope>
    <source>
        <strain evidence="3 4">Poly59</strain>
    </source>
</reference>
<proteinExistence type="predicted"/>
<evidence type="ECO:0000259" key="2">
    <source>
        <dbReference type="Pfam" id="PF05569"/>
    </source>
</evidence>